<dbReference type="VEuPathDB" id="FungiDB:BO82DRAFT_397035"/>
<evidence type="ECO:0000313" key="2">
    <source>
        <dbReference type="Proteomes" id="UP000248340"/>
    </source>
</evidence>
<sequence length="498" mass="55034">MAGSEKKEKDSVLREAGTLERIYNANHFSGFYPCFCLSAQYKLTKGLQASPSDWERIIRSAVSSFVLDHGALCSGVVGEDGQHPTFVRSDTLDLAQLVTFSSVDDAEDLACALTQALEDLHSRKWGRLHETPGWKVLLLGPRQETDHVFVIFAAHHAFMDGQGGMVFHRELSKALSYVSNTTAVSVIKVPSTIKLHAPVEELMPVPTTWGFHAQNLWHSICPSWLRNPLSESPWTGNPVTQECISSYRTKTRILRIGASELETILEQCRLQRATLTSLIHAMAVVLLATLVPAHSFLGHTPYTLRNWTGSDPLRDMVNQTSDSSCCYQQHWLSAVRNCNGNREEELPVLWEIARFHRAELTRELSQVPLNNGLATLGRHTDRHRANMRCIGQVRPLTFEVSNLGMVRLEGMDSAITPSTSIQSQPSQDRMAITNLTFTQSAMVNAAALTLSVVSMSDGLAISTSWQPEALDENVVGRFCHGVSEWLTSLGTSAVGITA</sequence>
<dbReference type="Proteomes" id="UP000248340">
    <property type="component" value="Unassembled WGS sequence"/>
</dbReference>
<gene>
    <name evidence="1" type="ORF">BO82DRAFT_397035</name>
</gene>
<evidence type="ECO:0008006" key="3">
    <source>
        <dbReference type="Google" id="ProtNLM"/>
    </source>
</evidence>
<dbReference type="STRING" id="1448315.A0A319DG53"/>
<dbReference type="Gene3D" id="3.30.559.10">
    <property type="entry name" value="Chloramphenicol acetyltransferase-like domain"/>
    <property type="match status" value="1"/>
</dbReference>
<reference evidence="1 2" key="1">
    <citation type="submission" date="2016-12" db="EMBL/GenBank/DDBJ databases">
        <title>The genomes of Aspergillus section Nigri reveals drivers in fungal speciation.</title>
        <authorList>
            <consortium name="DOE Joint Genome Institute"/>
            <person name="Vesth T.C."/>
            <person name="Nybo J."/>
            <person name="Theobald S."/>
            <person name="Brandl J."/>
            <person name="Frisvad J.C."/>
            <person name="Nielsen K.F."/>
            <person name="Lyhne E.K."/>
            <person name="Kogle M.E."/>
            <person name="Kuo A."/>
            <person name="Riley R."/>
            <person name="Clum A."/>
            <person name="Nolan M."/>
            <person name="Lipzen A."/>
            <person name="Salamov A."/>
            <person name="Henrissat B."/>
            <person name="Wiebenga A."/>
            <person name="De Vries R.P."/>
            <person name="Grigoriev I.V."/>
            <person name="Mortensen U.H."/>
            <person name="Andersen M.R."/>
            <person name="Baker S.E."/>
        </authorList>
    </citation>
    <scope>NUCLEOTIDE SEQUENCE [LARGE SCALE GENOMIC DNA]</scope>
    <source>
        <strain evidence="1 2">CBS 121591</strain>
    </source>
</reference>
<dbReference type="EMBL" id="KZ821674">
    <property type="protein sequence ID" value="PYH87108.1"/>
    <property type="molecule type" value="Genomic_DNA"/>
</dbReference>
<keyword evidence="2" id="KW-1185">Reference proteome</keyword>
<dbReference type="InterPro" id="IPR052058">
    <property type="entry name" value="Alcohol_O-acetyltransferase"/>
</dbReference>
<dbReference type="PANTHER" id="PTHR28037:SF1">
    <property type="entry name" value="ALCOHOL O-ACETYLTRANSFERASE 1-RELATED"/>
    <property type="match status" value="1"/>
</dbReference>
<dbReference type="InterPro" id="IPR010828">
    <property type="entry name" value="Atf2/Sli1-like"/>
</dbReference>
<evidence type="ECO:0000313" key="1">
    <source>
        <dbReference type="EMBL" id="PYH87108.1"/>
    </source>
</evidence>
<dbReference type="InterPro" id="IPR023213">
    <property type="entry name" value="CAT-like_dom_sf"/>
</dbReference>
<dbReference type="GO" id="GO:0008080">
    <property type="term" value="F:N-acetyltransferase activity"/>
    <property type="evidence" value="ECO:0007669"/>
    <property type="project" value="TreeGrafter"/>
</dbReference>
<dbReference type="OrthoDB" id="2150604at2759"/>
<dbReference type="GeneID" id="37141634"/>
<name>A0A319DG53_9EURO</name>
<dbReference type="PANTHER" id="PTHR28037">
    <property type="entry name" value="ALCOHOL O-ACETYLTRANSFERASE 1-RELATED"/>
    <property type="match status" value="1"/>
</dbReference>
<proteinExistence type="predicted"/>
<dbReference type="Pfam" id="PF07247">
    <property type="entry name" value="AATase"/>
    <property type="match status" value="1"/>
</dbReference>
<organism evidence="1 2">
    <name type="scientific">Aspergillus uvarum CBS 121591</name>
    <dbReference type="NCBI Taxonomy" id="1448315"/>
    <lineage>
        <taxon>Eukaryota</taxon>
        <taxon>Fungi</taxon>
        <taxon>Dikarya</taxon>
        <taxon>Ascomycota</taxon>
        <taxon>Pezizomycotina</taxon>
        <taxon>Eurotiomycetes</taxon>
        <taxon>Eurotiomycetidae</taxon>
        <taxon>Eurotiales</taxon>
        <taxon>Aspergillaceae</taxon>
        <taxon>Aspergillus</taxon>
        <taxon>Aspergillus subgen. Circumdati</taxon>
    </lineage>
</organism>
<accession>A0A319DG53</accession>
<dbReference type="AlphaFoldDB" id="A0A319DG53"/>
<dbReference type="SUPFAM" id="SSF52777">
    <property type="entry name" value="CoA-dependent acyltransferases"/>
    <property type="match status" value="2"/>
</dbReference>
<dbReference type="RefSeq" id="XP_025497308.1">
    <property type="nucleotide sequence ID" value="XM_025638892.1"/>
</dbReference>
<protein>
    <recommendedName>
        <fullName evidence="3">Alcohol acetyltransferase</fullName>
    </recommendedName>
</protein>
<dbReference type="Gene3D" id="3.30.559.30">
    <property type="entry name" value="Nonribosomal peptide synthetase, condensation domain"/>
    <property type="match status" value="1"/>
</dbReference>